<keyword evidence="2" id="KW-0812">Transmembrane</keyword>
<comment type="caution">
    <text evidence="4">The sequence shown here is derived from an EMBL/GenBank/DDBJ whole genome shotgun (WGS) entry which is preliminary data.</text>
</comment>
<feature type="transmembrane region" description="Helical" evidence="2">
    <location>
        <begin position="642"/>
        <end position="663"/>
    </location>
</feature>
<dbReference type="InterPro" id="IPR013783">
    <property type="entry name" value="Ig-like_fold"/>
</dbReference>
<keyword evidence="5" id="KW-1185">Reference proteome</keyword>
<proteinExistence type="predicted"/>
<accession>A0A9W4SKH0</accession>
<evidence type="ECO:0000313" key="4">
    <source>
        <dbReference type="EMBL" id="CAI2172399.1"/>
    </source>
</evidence>
<dbReference type="InterPro" id="IPR014756">
    <property type="entry name" value="Ig_E-set"/>
</dbReference>
<dbReference type="Gene3D" id="2.60.40.10">
    <property type="entry name" value="Immunoglobulins"/>
    <property type="match status" value="1"/>
</dbReference>
<evidence type="ECO:0000259" key="3">
    <source>
        <dbReference type="Pfam" id="PF16561"/>
    </source>
</evidence>
<feature type="compositionally biased region" description="Polar residues" evidence="1">
    <location>
        <begin position="207"/>
        <end position="219"/>
    </location>
</feature>
<organism evidence="4 5">
    <name type="scientific">Funneliformis geosporum</name>
    <dbReference type="NCBI Taxonomy" id="1117311"/>
    <lineage>
        <taxon>Eukaryota</taxon>
        <taxon>Fungi</taxon>
        <taxon>Fungi incertae sedis</taxon>
        <taxon>Mucoromycota</taxon>
        <taxon>Glomeromycotina</taxon>
        <taxon>Glomeromycetes</taxon>
        <taxon>Glomerales</taxon>
        <taxon>Glomeraceae</taxon>
        <taxon>Funneliformis</taxon>
    </lineage>
</organism>
<dbReference type="OrthoDB" id="5873279at2759"/>
<keyword evidence="2" id="KW-1133">Transmembrane helix</keyword>
<dbReference type="CDD" id="cd02859">
    <property type="entry name" value="E_set_AMPKbeta_like_N"/>
    <property type="match status" value="1"/>
</dbReference>
<feature type="compositionally biased region" description="Polar residues" evidence="1">
    <location>
        <begin position="311"/>
        <end position="321"/>
    </location>
</feature>
<feature type="region of interest" description="Disordered" evidence="1">
    <location>
        <begin position="99"/>
        <end position="121"/>
    </location>
</feature>
<feature type="compositionally biased region" description="Polar residues" evidence="1">
    <location>
        <begin position="295"/>
        <end position="304"/>
    </location>
</feature>
<dbReference type="Proteomes" id="UP001153678">
    <property type="component" value="Unassembled WGS sequence"/>
</dbReference>
<dbReference type="Pfam" id="PF16561">
    <property type="entry name" value="AMPK1_CBM"/>
    <property type="match status" value="1"/>
</dbReference>
<dbReference type="SUPFAM" id="SSF81296">
    <property type="entry name" value="E set domains"/>
    <property type="match status" value="1"/>
</dbReference>
<name>A0A9W4SKH0_9GLOM</name>
<dbReference type="InterPro" id="IPR032640">
    <property type="entry name" value="AMPK1_CBM"/>
</dbReference>
<evidence type="ECO:0000256" key="2">
    <source>
        <dbReference type="SAM" id="Phobius"/>
    </source>
</evidence>
<feature type="region of interest" description="Disordered" evidence="1">
    <location>
        <begin position="199"/>
        <end position="219"/>
    </location>
</feature>
<feature type="region of interest" description="Disordered" evidence="1">
    <location>
        <begin position="286"/>
        <end position="321"/>
    </location>
</feature>
<keyword evidence="2" id="KW-0472">Membrane</keyword>
<evidence type="ECO:0000256" key="1">
    <source>
        <dbReference type="SAM" id="MobiDB-lite"/>
    </source>
</evidence>
<protein>
    <submittedName>
        <fullName evidence="4">15506_t:CDS:1</fullName>
    </submittedName>
</protein>
<evidence type="ECO:0000313" key="5">
    <source>
        <dbReference type="Proteomes" id="UP001153678"/>
    </source>
</evidence>
<feature type="domain" description="AMP-activated protein kinase glycogen-binding" evidence="3">
    <location>
        <begin position="14"/>
        <end position="98"/>
    </location>
</feature>
<dbReference type="EMBL" id="CAMKVN010000936">
    <property type="protein sequence ID" value="CAI2172399.1"/>
    <property type="molecule type" value="Genomic_DNA"/>
</dbReference>
<feature type="compositionally biased region" description="Basic and acidic residues" evidence="1">
    <location>
        <begin position="99"/>
        <end position="111"/>
    </location>
</feature>
<reference evidence="4" key="1">
    <citation type="submission" date="2022-08" db="EMBL/GenBank/DDBJ databases">
        <authorList>
            <person name="Kallberg Y."/>
            <person name="Tangrot J."/>
            <person name="Rosling A."/>
        </authorList>
    </citation>
    <scope>NUCLEOTIDE SEQUENCE</scope>
    <source>
        <strain evidence="4">Wild A</strain>
    </source>
</reference>
<sequence length="673" mass="74817">MTSEDDSHEKSQFIPTKFKWQQWGDHVCIAGSFDPPTPSWTPIEMPKNSNDVHEVVLDLLPNKKYCYKFVIDGSWVLDPSLPKISDEHNNENHEICVDPVSDEKSTEKPVEEENNENGENPQLVPQIVEDQTEMNQDDEVVVELNVLEENDQFFNESLDQRAQMNQNDEEVGELNVPEENDQFFNESLDQRAQTEKSFTQAPEIGEPSSTASIIDNDSTKGTILEPDVKLSAENVAIENPNEFQSKESHESDGTSQIITEPIKVLIKPVENVEDIDKKSIFLDQERKGGADDEISSNIPPQGTVQIEDPKNSATSEKTDTTVVDPSELEIFNNFSWAKDDLSDDDVTSSWLEPPVPDYIEPPSEWTVGKNDSVVWAEDSPDSSIQLPNIVEVYANKEQLSSTWSDETTTEQIKHSNEALLNEIPSSTNINDSLETLLDKNDEEPPVKTTLVAEEKKEKNKVLKFKENVVESDQGVIIKNKLVIKETITCPPFKVKEKVDEPSLVDTAYLEPESSATAFMKIPSMSTVVAAPVIVDNTISQDYQGQDIEKGTQSISNAPAGKISQRKIISFSPNASPGESTRNADTCIQNIATLSSREIVSTPTKETTTIKSKVKKPKEMLTSRPKDQVLAVQRNDIVDSGGGLIILVTSLATTFTLGIISMLYKAVFGKAKNK</sequence>
<dbReference type="AlphaFoldDB" id="A0A9W4SKH0"/>
<gene>
    <name evidence="4" type="ORF">FWILDA_LOCUS5559</name>
</gene>